<comment type="similarity">
    <text evidence="1">Belongs to the ribosome association toxin RatA family.</text>
</comment>
<reference evidence="3 4" key="1">
    <citation type="submission" date="2010-03" db="EMBL/GenBank/DDBJ databases">
        <title>Complete sequence of Sideroxydans lithotrophicus ES-1.</title>
        <authorList>
            <consortium name="US DOE Joint Genome Institute"/>
            <person name="Lucas S."/>
            <person name="Copeland A."/>
            <person name="Lapidus A."/>
            <person name="Cheng J.-F."/>
            <person name="Bruce D."/>
            <person name="Goodwin L."/>
            <person name="Pitluck S."/>
            <person name="Munk A.C."/>
            <person name="Detter J.C."/>
            <person name="Han C."/>
            <person name="Tapia R."/>
            <person name="Larimer F."/>
            <person name="Land M."/>
            <person name="Hauser L."/>
            <person name="Kyrpides N."/>
            <person name="Ivanova N."/>
            <person name="Emerson D."/>
            <person name="Woyke T."/>
        </authorList>
    </citation>
    <scope>NUCLEOTIDE SEQUENCE [LARGE SCALE GENOMIC DNA]</scope>
    <source>
        <strain evidence="3 4">ES-1</strain>
    </source>
</reference>
<dbReference type="PANTHER" id="PTHR12901:SF10">
    <property type="entry name" value="COENZYME Q-BINDING PROTEIN COQ10, MITOCHONDRIAL"/>
    <property type="match status" value="1"/>
</dbReference>
<dbReference type="KEGG" id="slt:Slit_1632"/>
<protein>
    <submittedName>
        <fullName evidence="3">Cyclase/dehydrase</fullName>
    </submittedName>
</protein>
<feature type="domain" description="Coenzyme Q-binding protein COQ10 START" evidence="2">
    <location>
        <begin position="10"/>
        <end position="134"/>
    </location>
</feature>
<name>D5CSC9_SIDLE</name>
<dbReference type="InterPro" id="IPR005031">
    <property type="entry name" value="COQ10_START"/>
</dbReference>
<dbReference type="HOGENOM" id="CLU_079653_3_1_4"/>
<dbReference type="InterPro" id="IPR044996">
    <property type="entry name" value="COQ10-like"/>
</dbReference>
<accession>D5CSC9</accession>
<dbReference type="AlphaFoldDB" id="D5CSC9"/>
<keyword evidence="4" id="KW-1185">Reference proteome</keyword>
<organism evidence="3 4">
    <name type="scientific">Sideroxydans lithotrophicus (strain ES-1)</name>
    <dbReference type="NCBI Taxonomy" id="580332"/>
    <lineage>
        <taxon>Bacteria</taxon>
        <taxon>Pseudomonadati</taxon>
        <taxon>Pseudomonadota</taxon>
        <taxon>Betaproteobacteria</taxon>
        <taxon>Nitrosomonadales</taxon>
        <taxon>Gallionellaceae</taxon>
        <taxon>Sideroxydans</taxon>
    </lineage>
</organism>
<dbReference type="EMBL" id="CP001965">
    <property type="protein sequence ID" value="ADE11865.1"/>
    <property type="molecule type" value="Genomic_DNA"/>
</dbReference>
<dbReference type="GO" id="GO:0048039">
    <property type="term" value="F:ubiquinone binding"/>
    <property type="evidence" value="ECO:0007669"/>
    <property type="project" value="InterPro"/>
</dbReference>
<dbReference type="PANTHER" id="PTHR12901">
    <property type="entry name" value="SPERM PROTEIN HOMOLOG"/>
    <property type="match status" value="1"/>
</dbReference>
<evidence type="ECO:0000256" key="1">
    <source>
        <dbReference type="ARBA" id="ARBA00008918"/>
    </source>
</evidence>
<evidence type="ECO:0000313" key="4">
    <source>
        <dbReference type="Proteomes" id="UP000001625"/>
    </source>
</evidence>
<sequence length="145" mass="16830">MALVEKTVLVPHTAEQMFKLVDGVEEYQQFLPWCGGGSINDMQGTTMHATIHIDYHHIKQHFSTENRRTPPHQIDIKLTDGPFRHLDGSWRFIPLSDEACKIEFRLHYEFSSKLLEKLVGPVFHHIANSFVDAFIQRADKVYVKK</sequence>
<dbReference type="CDD" id="cd07813">
    <property type="entry name" value="COQ10p_like"/>
    <property type="match status" value="1"/>
</dbReference>
<proteinExistence type="inferred from homology"/>
<dbReference type="Proteomes" id="UP000001625">
    <property type="component" value="Chromosome"/>
</dbReference>
<dbReference type="GO" id="GO:0045333">
    <property type="term" value="P:cellular respiration"/>
    <property type="evidence" value="ECO:0007669"/>
    <property type="project" value="InterPro"/>
</dbReference>
<gene>
    <name evidence="3" type="ordered locus">Slit_1632</name>
</gene>
<dbReference type="SUPFAM" id="SSF55961">
    <property type="entry name" value="Bet v1-like"/>
    <property type="match status" value="1"/>
</dbReference>
<dbReference type="OrthoDB" id="9804759at2"/>
<dbReference type="Pfam" id="PF03364">
    <property type="entry name" value="Polyketide_cyc"/>
    <property type="match status" value="1"/>
</dbReference>
<evidence type="ECO:0000259" key="2">
    <source>
        <dbReference type="Pfam" id="PF03364"/>
    </source>
</evidence>
<evidence type="ECO:0000313" key="3">
    <source>
        <dbReference type="EMBL" id="ADE11865.1"/>
    </source>
</evidence>
<dbReference type="InterPro" id="IPR023393">
    <property type="entry name" value="START-like_dom_sf"/>
</dbReference>
<dbReference type="STRING" id="580332.Slit_1632"/>
<dbReference type="Gene3D" id="3.30.530.20">
    <property type="match status" value="1"/>
</dbReference>
<dbReference type="RefSeq" id="WP_013029763.1">
    <property type="nucleotide sequence ID" value="NC_013959.1"/>
</dbReference>
<dbReference type="eggNOG" id="COG2867">
    <property type="taxonomic scope" value="Bacteria"/>
</dbReference>